<keyword evidence="6" id="KW-1015">Disulfide bond</keyword>
<dbReference type="eggNOG" id="KOG2985">
    <property type="taxonomic scope" value="Eukaryota"/>
</dbReference>
<dbReference type="GO" id="GO:0043005">
    <property type="term" value="C:neuron projection"/>
    <property type="evidence" value="ECO:0000318"/>
    <property type="project" value="GO_Central"/>
</dbReference>
<dbReference type="EMBL" id="GL732525">
    <property type="protein sequence ID" value="EFX88857.1"/>
    <property type="molecule type" value="Genomic_DNA"/>
</dbReference>
<feature type="domain" description="CCHC-type" evidence="10">
    <location>
        <begin position="27"/>
        <end position="42"/>
    </location>
</feature>
<accession>E9FUV1</accession>
<evidence type="ECO:0000256" key="5">
    <source>
        <dbReference type="ARBA" id="ARBA00023136"/>
    </source>
</evidence>
<evidence type="ECO:0000313" key="12">
    <source>
        <dbReference type="EMBL" id="EFX88857.1"/>
    </source>
</evidence>
<dbReference type="InterPro" id="IPR001878">
    <property type="entry name" value="Znf_CCHC"/>
</dbReference>
<proteinExistence type="predicted"/>
<keyword evidence="7" id="KW-0325">Glycoprotein</keyword>
<keyword evidence="3" id="KW-0732">Signal</keyword>
<dbReference type="FunFam" id="2.60.40.10:FF:000328">
    <property type="entry name" value="CLUMA_CG000981, isoform A"/>
    <property type="match status" value="1"/>
</dbReference>
<evidence type="ECO:0000256" key="2">
    <source>
        <dbReference type="ARBA" id="ARBA00022475"/>
    </source>
</evidence>
<dbReference type="GO" id="GO:0005886">
    <property type="term" value="C:plasma membrane"/>
    <property type="evidence" value="ECO:0007669"/>
    <property type="project" value="UniProtKB-SubCell"/>
</dbReference>
<evidence type="ECO:0000256" key="8">
    <source>
        <dbReference type="ARBA" id="ARBA00023319"/>
    </source>
</evidence>
<dbReference type="PhylomeDB" id="E9FUV1"/>
<dbReference type="FunCoup" id="E9FUV1">
    <property type="interactions" value="168"/>
</dbReference>
<feature type="domain" description="Ig-like" evidence="11">
    <location>
        <begin position="273"/>
        <end position="371"/>
    </location>
</feature>
<protein>
    <submittedName>
        <fullName evidence="12">Uncharacterized protein</fullName>
    </submittedName>
</protein>
<dbReference type="InterPro" id="IPR003599">
    <property type="entry name" value="Ig_sub"/>
</dbReference>
<keyword evidence="2" id="KW-1003">Cell membrane</keyword>
<dbReference type="PANTHER" id="PTHR12231">
    <property type="entry name" value="CTX-RELATED TYPE I TRANSMEMBRANE PROTEIN"/>
    <property type="match status" value="1"/>
</dbReference>
<reference evidence="12 13" key="1">
    <citation type="journal article" date="2011" name="Science">
        <title>The ecoresponsive genome of Daphnia pulex.</title>
        <authorList>
            <person name="Colbourne J.K."/>
            <person name="Pfrender M.E."/>
            <person name="Gilbert D."/>
            <person name="Thomas W.K."/>
            <person name="Tucker A."/>
            <person name="Oakley T.H."/>
            <person name="Tokishita S."/>
            <person name="Aerts A."/>
            <person name="Arnold G.J."/>
            <person name="Basu M.K."/>
            <person name="Bauer D.J."/>
            <person name="Caceres C.E."/>
            <person name="Carmel L."/>
            <person name="Casola C."/>
            <person name="Choi J.H."/>
            <person name="Detter J.C."/>
            <person name="Dong Q."/>
            <person name="Dusheyko S."/>
            <person name="Eads B.D."/>
            <person name="Frohlich T."/>
            <person name="Geiler-Samerotte K.A."/>
            <person name="Gerlach D."/>
            <person name="Hatcher P."/>
            <person name="Jogdeo S."/>
            <person name="Krijgsveld J."/>
            <person name="Kriventseva E.V."/>
            <person name="Kultz D."/>
            <person name="Laforsch C."/>
            <person name="Lindquist E."/>
            <person name="Lopez J."/>
            <person name="Manak J.R."/>
            <person name="Muller J."/>
            <person name="Pangilinan J."/>
            <person name="Patwardhan R.P."/>
            <person name="Pitluck S."/>
            <person name="Pritham E.J."/>
            <person name="Rechtsteiner A."/>
            <person name="Rho M."/>
            <person name="Rogozin I.B."/>
            <person name="Sakarya O."/>
            <person name="Salamov A."/>
            <person name="Schaack S."/>
            <person name="Shapiro H."/>
            <person name="Shiga Y."/>
            <person name="Skalitzky C."/>
            <person name="Smith Z."/>
            <person name="Souvorov A."/>
            <person name="Sung W."/>
            <person name="Tang Z."/>
            <person name="Tsuchiya D."/>
            <person name="Tu H."/>
            <person name="Vos H."/>
            <person name="Wang M."/>
            <person name="Wolf Y.I."/>
            <person name="Yamagata H."/>
            <person name="Yamada T."/>
            <person name="Ye Y."/>
            <person name="Shaw J.R."/>
            <person name="Andrews J."/>
            <person name="Crease T.J."/>
            <person name="Tang H."/>
            <person name="Lucas S.M."/>
            <person name="Robertson H.M."/>
            <person name="Bork P."/>
            <person name="Koonin E.V."/>
            <person name="Zdobnov E.M."/>
            <person name="Grigoriev I.V."/>
            <person name="Lynch M."/>
            <person name="Boore J.L."/>
        </authorList>
    </citation>
    <scope>NUCLEOTIDE SEQUENCE [LARGE SCALE GENOMIC DNA]</scope>
</reference>
<dbReference type="OMA" id="ITHVMEP"/>
<dbReference type="Pfam" id="PF07686">
    <property type="entry name" value="V-set"/>
    <property type="match status" value="1"/>
</dbReference>
<dbReference type="OrthoDB" id="10012075at2759"/>
<keyword evidence="9" id="KW-0863">Zinc-finger</keyword>
<dbReference type="Pfam" id="PF13927">
    <property type="entry name" value="Ig_3"/>
    <property type="match status" value="2"/>
</dbReference>
<dbReference type="STRING" id="6669.E9FUV1"/>
<dbReference type="InterPro" id="IPR003598">
    <property type="entry name" value="Ig_sub2"/>
</dbReference>
<keyword evidence="9" id="KW-0862">Zinc</keyword>
<evidence type="ECO:0000256" key="6">
    <source>
        <dbReference type="ARBA" id="ARBA00023157"/>
    </source>
</evidence>
<dbReference type="HOGENOM" id="CLU_027228_1_2_1"/>
<dbReference type="eggNOG" id="KOG3510">
    <property type="taxonomic scope" value="Eukaryota"/>
</dbReference>
<feature type="domain" description="Ig-like" evidence="11">
    <location>
        <begin position="177"/>
        <end position="263"/>
    </location>
</feature>
<dbReference type="SMART" id="SM00409">
    <property type="entry name" value="IG"/>
    <property type="match status" value="3"/>
</dbReference>
<dbReference type="SMART" id="SM00408">
    <property type="entry name" value="IGc2"/>
    <property type="match status" value="3"/>
</dbReference>
<dbReference type="InterPro" id="IPR051170">
    <property type="entry name" value="Neural/epithelial_adhesion"/>
</dbReference>
<keyword evidence="5" id="KW-0472">Membrane</keyword>
<dbReference type="InterPro" id="IPR007110">
    <property type="entry name" value="Ig-like_dom"/>
</dbReference>
<keyword evidence="8" id="KW-0393">Immunoglobulin domain</keyword>
<sequence>MDFETLNKLKSSGTVVGLGNETARPACKKCGYPGHLTFQCRNFLSTNPASGVVLDVSSTRAGGIGTIVAGEPAPVFLEPVNNVTVVIGRDISLTCAVDHLGPNKVAWIHLDRHMIVAIHQHLVTRIPRYSATHDAHRNTWTLNLRGAQPEDAGRYLCQVNSNPMITQVGIVDVVVPPAIVDAGSSASHITVREGLSLTLTCRGDGVPAPKVTWRREDGRPIFFGDKKKEASIEGDSLTLNKIGRTESGAYLCIASNGVPPSVSKRIWVDVEFPPMVWVPAQIVGLPLGGSVTFDCFTEAQPKAITYWTRMTGGPSDSDVVLLPSRRIHADSTSSGYRTHMNLTIQSFEVKDIGTYRCVAKNSLGEAEGSVQLMETEPEHSNNEMIVDVEFAKDVQSPPTTPQKTTILARSTVKPSTSTWQQGNRVQFISNNSHSTGRQSTTRNSGLSLLPRWPDVMILLAVTKLLLL</sequence>
<evidence type="ECO:0000313" key="13">
    <source>
        <dbReference type="Proteomes" id="UP000000305"/>
    </source>
</evidence>
<keyword evidence="13" id="KW-1185">Reference proteome</keyword>
<dbReference type="PROSITE" id="PS50835">
    <property type="entry name" value="IG_LIKE"/>
    <property type="match status" value="3"/>
</dbReference>
<evidence type="ECO:0000256" key="7">
    <source>
        <dbReference type="ARBA" id="ARBA00023180"/>
    </source>
</evidence>
<evidence type="ECO:0000259" key="10">
    <source>
        <dbReference type="PROSITE" id="PS50158"/>
    </source>
</evidence>
<dbReference type="PROSITE" id="PS50158">
    <property type="entry name" value="ZF_CCHC"/>
    <property type="match status" value="1"/>
</dbReference>
<dbReference type="GO" id="GO:0003676">
    <property type="term" value="F:nucleic acid binding"/>
    <property type="evidence" value="ECO:0007669"/>
    <property type="project" value="InterPro"/>
</dbReference>
<evidence type="ECO:0000256" key="9">
    <source>
        <dbReference type="PROSITE-ProRule" id="PRU00047"/>
    </source>
</evidence>
<evidence type="ECO:0000256" key="4">
    <source>
        <dbReference type="ARBA" id="ARBA00022737"/>
    </source>
</evidence>
<dbReference type="InterPro" id="IPR013783">
    <property type="entry name" value="Ig-like_fold"/>
</dbReference>
<evidence type="ECO:0000256" key="3">
    <source>
        <dbReference type="ARBA" id="ARBA00022729"/>
    </source>
</evidence>
<dbReference type="InterPro" id="IPR013106">
    <property type="entry name" value="Ig_V-set"/>
</dbReference>
<dbReference type="Proteomes" id="UP000000305">
    <property type="component" value="Unassembled WGS sequence"/>
</dbReference>
<feature type="domain" description="Ig-like" evidence="11">
    <location>
        <begin position="74"/>
        <end position="162"/>
    </location>
</feature>
<dbReference type="InterPro" id="IPR036179">
    <property type="entry name" value="Ig-like_dom_sf"/>
</dbReference>
<evidence type="ECO:0000259" key="11">
    <source>
        <dbReference type="PROSITE" id="PS50835"/>
    </source>
</evidence>
<comment type="subcellular location">
    <subcellularLocation>
        <location evidence="1">Cell membrane</location>
    </subcellularLocation>
</comment>
<gene>
    <name evidence="12" type="ORF">DAPPUDRAFT_311160</name>
</gene>
<dbReference type="InParanoid" id="E9FUV1"/>
<keyword evidence="4" id="KW-0677">Repeat</keyword>
<dbReference type="GO" id="GO:0008270">
    <property type="term" value="F:zinc ion binding"/>
    <property type="evidence" value="ECO:0007669"/>
    <property type="project" value="UniProtKB-KW"/>
</dbReference>
<dbReference type="Gene3D" id="2.60.40.10">
    <property type="entry name" value="Immunoglobulins"/>
    <property type="match status" value="3"/>
</dbReference>
<name>E9FUV1_DAPPU</name>
<dbReference type="AlphaFoldDB" id="E9FUV1"/>
<dbReference type="Pfam" id="PF13917">
    <property type="entry name" value="zf-CCHC_3"/>
    <property type="match status" value="1"/>
</dbReference>
<organism evidence="12 13">
    <name type="scientific">Daphnia pulex</name>
    <name type="common">Water flea</name>
    <dbReference type="NCBI Taxonomy" id="6669"/>
    <lineage>
        <taxon>Eukaryota</taxon>
        <taxon>Metazoa</taxon>
        <taxon>Ecdysozoa</taxon>
        <taxon>Arthropoda</taxon>
        <taxon>Crustacea</taxon>
        <taxon>Branchiopoda</taxon>
        <taxon>Diplostraca</taxon>
        <taxon>Cladocera</taxon>
        <taxon>Anomopoda</taxon>
        <taxon>Daphniidae</taxon>
        <taxon>Daphnia</taxon>
    </lineage>
</organism>
<dbReference type="SUPFAM" id="SSF48726">
    <property type="entry name" value="Immunoglobulin"/>
    <property type="match status" value="3"/>
</dbReference>
<keyword evidence="9" id="KW-0479">Metal-binding</keyword>
<evidence type="ECO:0000256" key="1">
    <source>
        <dbReference type="ARBA" id="ARBA00004236"/>
    </source>
</evidence>
<dbReference type="PANTHER" id="PTHR12231:SF247">
    <property type="entry name" value="DPR-INTERACTING PROTEIN DELTA, ISOFORM D"/>
    <property type="match status" value="1"/>
</dbReference>
<dbReference type="KEGG" id="dpx:DAPPUDRAFT_311160"/>